<evidence type="ECO:0000313" key="3">
    <source>
        <dbReference type="Proteomes" id="UP001174867"/>
    </source>
</evidence>
<dbReference type="Gene3D" id="3.90.550.10">
    <property type="entry name" value="Spore Coat Polysaccharide Biosynthesis Protein SpsA, Chain A"/>
    <property type="match status" value="1"/>
</dbReference>
<keyword evidence="3" id="KW-1185">Reference proteome</keyword>
<proteinExistence type="predicted"/>
<evidence type="ECO:0000313" key="2">
    <source>
        <dbReference type="EMBL" id="MDN8599602.1"/>
    </source>
</evidence>
<reference evidence="2 3" key="1">
    <citation type="submission" date="2023-07" db="EMBL/GenBank/DDBJ databases">
        <title>Citrobacter selenititolerans sp. nov., isolated from seleniferous soil.</title>
        <authorList>
            <person name="Zhang S."/>
            <person name="Li K."/>
            <person name="Peng J."/>
            <person name="Wang H."/>
            <person name="Sun J."/>
            <person name="Guo Y."/>
        </authorList>
    </citation>
    <scope>NUCLEOTIDE SEQUENCE [LARGE SCALE GENOMIC DNA]</scope>
    <source>
        <strain evidence="2 3">S2-9</strain>
    </source>
</reference>
<evidence type="ECO:0000259" key="1">
    <source>
        <dbReference type="Pfam" id="PF00535"/>
    </source>
</evidence>
<dbReference type="InterPro" id="IPR029044">
    <property type="entry name" value="Nucleotide-diphossugar_trans"/>
</dbReference>
<sequence length="323" mass="37739">MIKISVCVISYNQEDYITECLESIAIQKGDFFLEIVIRDDLSTDSTYERCQNFIDKFSRPNVEFKLLKAAKNLGANKNILEVLNNCTGEFIALCEGDDYWCDENKLKIQLEHASLHQNIDFFVHPAFYLHSDGKLTEEKWPLQEKTVLTQADILKASWQFAPTASYFVRATALKRLPIWFGDATIGDIYIEIYAAENKIASLDKYMSVYRYLSPTSWSMSQSKKSDDVYYKKIKHYQNFIDCLKLVELDYLHLKDNIEYKMAGIKFQLVKLYILTNQKKLAQQVAREMLISQNVISAKKKIFLKLILSSFIFYFTKKFKILLR</sequence>
<dbReference type="InterPro" id="IPR001173">
    <property type="entry name" value="Glyco_trans_2-like"/>
</dbReference>
<accession>A0ABT8PUE5</accession>
<dbReference type="Proteomes" id="UP001174867">
    <property type="component" value="Unassembled WGS sequence"/>
</dbReference>
<dbReference type="RefSeq" id="WP_301698411.1">
    <property type="nucleotide sequence ID" value="NZ_JAUJYW010000003.1"/>
</dbReference>
<organism evidence="2 3">
    <name type="scientific">Citrobacter enshiensis</name>
    <dbReference type="NCBI Taxonomy" id="2971264"/>
    <lineage>
        <taxon>Bacteria</taxon>
        <taxon>Pseudomonadati</taxon>
        <taxon>Pseudomonadota</taxon>
        <taxon>Gammaproteobacteria</taxon>
        <taxon>Enterobacterales</taxon>
        <taxon>Enterobacteriaceae</taxon>
        <taxon>Citrobacter</taxon>
    </lineage>
</organism>
<dbReference type="SUPFAM" id="SSF53448">
    <property type="entry name" value="Nucleotide-diphospho-sugar transferases"/>
    <property type="match status" value="1"/>
</dbReference>
<dbReference type="PANTHER" id="PTHR22916">
    <property type="entry name" value="GLYCOSYLTRANSFERASE"/>
    <property type="match status" value="1"/>
</dbReference>
<protein>
    <submittedName>
        <fullName evidence="2">Glycosyltransferase</fullName>
        <ecNumber evidence="2">2.4.-.-</ecNumber>
    </submittedName>
</protein>
<keyword evidence="2" id="KW-0328">Glycosyltransferase</keyword>
<keyword evidence="2" id="KW-0808">Transferase</keyword>
<name>A0ABT8PUE5_9ENTR</name>
<dbReference type="EMBL" id="JAUJYW010000003">
    <property type="protein sequence ID" value="MDN8599602.1"/>
    <property type="molecule type" value="Genomic_DNA"/>
</dbReference>
<feature type="domain" description="Glycosyltransferase 2-like" evidence="1">
    <location>
        <begin position="5"/>
        <end position="123"/>
    </location>
</feature>
<dbReference type="GO" id="GO:0016757">
    <property type="term" value="F:glycosyltransferase activity"/>
    <property type="evidence" value="ECO:0007669"/>
    <property type="project" value="UniProtKB-KW"/>
</dbReference>
<dbReference type="Pfam" id="PF00535">
    <property type="entry name" value="Glycos_transf_2"/>
    <property type="match status" value="1"/>
</dbReference>
<dbReference type="PANTHER" id="PTHR22916:SF3">
    <property type="entry name" value="UDP-GLCNAC:BETAGAL BETA-1,3-N-ACETYLGLUCOSAMINYLTRANSFERASE-LIKE PROTEIN 1"/>
    <property type="match status" value="1"/>
</dbReference>
<comment type="caution">
    <text evidence="2">The sequence shown here is derived from an EMBL/GenBank/DDBJ whole genome shotgun (WGS) entry which is preliminary data.</text>
</comment>
<dbReference type="EC" id="2.4.-.-" evidence="2"/>
<gene>
    <name evidence="2" type="ORF">Q0A17_09295</name>
</gene>